<sequence>MSTSLLRGGPVSRTLVVVVSSLTILNHLSFRYQTTVGDNDSKPLINPMLGLVPGYWMYPWVFVTAGLFETRLVSFIGNILFVWFGGRYLENLYGTKELAIFVLLVNAVAYFLTMIAYIVLYATTGKSQLLYETQANGLLSISSAFLVAFKNVVPEHRVSFFQDLLSIKVKYLPSIFVVLFLSLMSVGVVHAEGFLVLFGTAISWIYIRFFKRQDGIRGDRSETFSFASFFPELAHPIVKPVSNMVFEILKNFGLCSVASSEIGSAPDNELPRRKPPPGSEEADAERRRALALKALELRLQNHQTPPQIPTVSVELKTVNVEP</sequence>
<evidence type="ECO:0000313" key="7">
    <source>
        <dbReference type="EMBL" id="KXS17552.1"/>
    </source>
</evidence>
<dbReference type="SMART" id="SM01160">
    <property type="entry name" value="DUF1751"/>
    <property type="match status" value="1"/>
</dbReference>
<keyword evidence="8" id="KW-1185">Reference proteome</keyword>
<dbReference type="STRING" id="1344416.A0A139AL87"/>
<organism evidence="7 8">
    <name type="scientific">Gonapodya prolifera (strain JEL478)</name>
    <name type="common">Monoblepharis prolifera</name>
    <dbReference type="NCBI Taxonomy" id="1344416"/>
    <lineage>
        <taxon>Eukaryota</taxon>
        <taxon>Fungi</taxon>
        <taxon>Fungi incertae sedis</taxon>
        <taxon>Chytridiomycota</taxon>
        <taxon>Chytridiomycota incertae sedis</taxon>
        <taxon>Monoblepharidomycetes</taxon>
        <taxon>Monoblepharidales</taxon>
        <taxon>Gonapodyaceae</taxon>
        <taxon>Gonapodya</taxon>
    </lineage>
</organism>
<dbReference type="PANTHER" id="PTHR13377:SF3">
    <property type="entry name" value="TRANSMEMBRANE PROTEIN 115"/>
    <property type="match status" value="1"/>
</dbReference>
<dbReference type="GO" id="GO:0006890">
    <property type="term" value="P:retrograde vesicle-mediated transport, Golgi to endoplasmic reticulum"/>
    <property type="evidence" value="ECO:0007669"/>
    <property type="project" value="InterPro"/>
</dbReference>
<evidence type="ECO:0000256" key="5">
    <source>
        <dbReference type="SAM" id="MobiDB-lite"/>
    </source>
</evidence>
<dbReference type="FunFam" id="1.20.1540.10:FF:000004">
    <property type="entry name" value="Transmembrane protein 115"/>
    <property type="match status" value="1"/>
</dbReference>
<dbReference type="Proteomes" id="UP000070544">
    <property type="component" value="Unassembled WGS sequence"/>
</dbReference>
<accession>A0A139AL87</accession>
<comment type="subcellular location">
    <subcellularLocation>
        <location evidence="1">Membrane</location>
        <topology evidence="1">Multi-pass membrane protein</topology>
    </subcellularLocation>
</comment>
<evidence type="ECO:0000256" key="4">
    <source>
        <dbReference type="ARBA" id="ARBA00023136"/>
    </source>
</evidence>
<dbReference type="EMBL" id="KQ965746">
    <property type="protein sequence ID" value="KXS17552.1"/>
    <property type="molecule type" value="Genomic_DNA"/>
</dbReference>
<keyword evidence="3 6" id="KW-1133">Transmembrane helix</keyword>
<dbReference type="Gene3D" id="1.20.1540.10">
    <property type="entry name" value="Rhomboid-like"/>
    <property type="match status" value="1"/>
</dbReference>
<keyword evidence="2 6" id="KW-0812">Transmembrane</keyword>
<keyword evidence="4 6" id="KW-0472">Membrane</keyword>
<evidence type="ECO:0000256" key="6">
    <source>
        <dbReference type="SAM" id="Phobius"/>
    </source>
</evidence>
<dbReference type="OrthoDB" id="73612at2759"/>
<dbReference type="Pfam" id="PF08551">
    <property type="entry name" value="DUF1751"/>
    <property type="match status" value="1"/>
</dbReference>
<dbReference type="PANTHER" id="PTHR13377">
    <property type="entry name" value="PLACENTAL PROTEIN 6"/>
    <property type="match status" value="1"/>
</dbReference>
<evidence type="ECO:0000256" key="2">
    <source>
        <dbReference type="ARBA" id="ARBA00022692"/>
    </source>
</evidence>
<dbReference type="AlphaFoldDB" id="A0A139AL87"/>
<dbReference type="GO" id="GO:0005794">
    <property type="term" value="C:Golgi apparatus"/>
    <property type="evidence" value="ECO:0007669"/>
    <property type="project" value="TreeGrafter"/>
</dbReference>
<proteinExistence type="predicted"/>
<dbReference type="GO" id="GO:0016020">
    <property type="term" value="C:membrane"/>
    <property type="evidence" value="ECO:0007669"/>
    <property type="project" value="UniProtKB-SubCell"/>
</dbReference>
<feature type="transmembrane region" description="Helical" evidence="6">
    <location>
        <begin position="55"/>
        <end position="86"/>
    </location>
</feature>
<evidence type="ECO:0000256" key="1">
    <source>
        <dbReference type="ARBA" id="ARBA00004141"/>
    </source>
</evidence>
<protein>
    <submittedName>
        <fullName evidence="7">DUF1751-domain-containing protein</fullName>
    </submittedName>
</protein>
<feature type="transmembrane region" description="Helical" evidence="6">
    <location>
        <begin position="169"/>
        <end position="188"/>
    </location>
</feature>
<gene>
    <name evidence="7" type="ORF">M427DRAFT_54488</name>
</gene>
<feature type="region of interest" description="Disordered" evidence="5">
    <location>
        <begin position="265"/>
        <end position="285"/>
    </location>
</feature>
<dbReference type="InterPro" id="IPR013861">
    <property type="entry name" value="TMEM115/Pdh1/Rbl19"/>
</dbReference>
<feature type="transmembrane region" description="Helical" evidence="6">
    <location>
        <begin position="194"/>
        <end position="210"/>
    </location>
</feature>
<name>A0A139AL87_GONPJ</name>
<dbReference type="InterPro" id="IPR035952">
    <property type="entry name" value="Rhomboid-like_sf"/>
</dbReference>
<reference evidence="7 8" key="1">
    <citation type="journal article" date="2015" name="Genome Biol. Evol.">
        <title>Phylogenomic analyses indicate that early fungi evolved digesting cell walls of algal ancestors of land plants.</title>
        <authorList>
            <person name="Chang Y."/>
            <person name="Wang S."/>
            <person name="Sekimoto S."/>
            <person name="Aerts A.L."/>
            <person name="Choi C."/>
            <person name="Clum A."/>
            <person name="LaButti K.M."/>
            <person name="Lindquist E.A."/>
            <person name="Yee Ngan C."/>
            <person name="Ohm R.A."/>
            <person name="Salamov A.A."/>
            <person name="Grigoriev I.V."/>
            <person name="Spatafora J.W."/>
            <person name="Berbee M.L."/>
        </authorList>
    </citation>
    <scope>NUCLEOTIDE SEQUENCE [LARGE SCALE GENOMIC DNA]</scope>
    <source>
        <strain evidence="7 8">JEL478</strain>
    </source>
</reference>
<evidence type="ECO:0000256" key="3">
    <source>
        <dbReference type="ARBA" id="ARBA00022989"/>
    </source>
</evidence>
<dbReference type="SUPFAM" id="SSF144091">
    <property type="entry name" value="Rhomboid-like"/>
    <property type="match status" value="1"/>
</dbReference>
<feature type="transmembrane region" description="Helical" evidence="6">
    <location>
        <begin position="98"/>
        <end position="123"/>
    </location>
</feature>
<dbReference type="OMA" id="EIHFWEV"/>
<evidence type="ECO:0000313" key="8">
    <source>
        <dbReference type="Proteomes" id="UP000070544"/>
    </source>
</evidence>